<accession>A0A397JWB1</accession>
<dbReference type="AlphaFoldDB" id="A0A397JWB1"/>
<dbReference type="Proteomes" id="UP000266861">
    <property type="component" value="Unassembled WGS sequence"/>
</dbReference>
<reference evidence="2 3" key="1">
    <citation type="submission" date="2018-08" db="EMBL/GenBank/DDBJ databases">
        <title>Genome and evolution of the arbuscular mycorrhizal fungus Diversispora epigaea (formerly Glomus versiforme) and its bacterial endosymbionts.</title>
        <authorList>
            <person name="Sun X."/>
            <person name="Fei Z."/>
            <person name="Harrison M."/>
        </authorList>
    </citation>
    <scope>NUCLEOTIDE SEQUENCE [LARGE SCALE GENOMIC DNA]</scope>
    <source>
        <strain evidence="2 3">IT104</strain>
    </source>
</reference>
<evidence type="ECO:0000313" key="2">
    <source>
        <dbReference type="EMBL" id="RHZ88730.1"/>
    </source>
</evidence>
<feature type="region of interest" description="Disordered" evidence="1">
    <location>
        <begin position="65"/>
        <end position="96"/>
    </location>
</feature>
<proteinExistence type="predicted"/>
<gene>
    <name evidence="2" type="ORF">Glove_21g187</name>
</gene>
<comment type="caution">
    <text evidence="2">The sequence shown here is derived from an EMBL/GenBank/DDBJ whole genome shotgun (WGS) entry which is preliminary data.</text>
</comment>
<protein>
    <submittedName>
        <fullName evidence="2">Uncharacterized protein</fullName>
    </submittedName>
</protein>
<dbReference type="EMBL" id="PQFF01000019">
    <property type="protein sequence ID" value="RHZ88730.1"/>
    <property type="molecule type" value="Genomic_DNA"/>
</dbReference>
<keyword evidence="3" id="KW-1185">Reference proteome</keyword>
<evidence type="ECO:0000256" key="1">
    <source>
        <dbReference type="SAM" id="MobiDB-lite"/>
    </source>
</evidence>
<sequence>MTLENEEKIFRKEKDVIIERVLSQNRKDGYNLLELLLTTAQVGSQSMMVQKEITESIFERNSNTQYQDDEDFQPNVSTHQKRKNFSSTSKKVRIEQ</sequence>
<evidence type="ECO:0000313" key="3">
    <source>
        <dbReference type="Proteomes" id="UP000266861"/>
    </source>
</evidence>
<organism evidence="2 3">
    <name type="scientific">Diversispora epigaea</name>
    <dbReference type="NCBI Taxonomy" id="1348612"/>
    <lineage>
        <taxon>Eukaryota</taxon>
        <taxon>Fungi</taxon>
        <taxon>Fungi incertae sedis</taxon>
        <taxon>Mucoromycota</taxon>
        <taxon>Glomeromycotina</taxon>
        <taxon>Glomeromycetes</taxon>
        <taxon>Diversisporales</taxon>
        <taxon>Diversisporaceae</taxon>
        <taxon>Diversispora</taxon>
    </lineage>
</organism>
<name>A0A397JWB1_9GLOM</name>